<feature type="chain" id="PRO_5001598509" evidence="3">
    <location>
        <begin position="21"/>
        <end position="471"/>
    </location>
</feature>
<evidence type="ECO:0000256" key="3">
    <source>
        <dbReference type="SAM" id="SignalP"/>
    </source>
</evidence>
<gene>
    <name evidence="5" type="ORF">RHTO0S_06e00298g</name>
</gene>
<dbReference type="Pfam" id="PF12955">
    <property type="entry name" value="Vps3844_C"/>
    <property type="match status" value="1"/>
</dbReference>
<dbReference type="AlphaFoldDB" id="A0A061B0V4"/>
<dbReference type="InterPro" id="IPR024382">
    <property type="entry name" value="Vps3844_C"/>
</dbReference>
<evidence type="ECO:0000313" key="5">
    <source>
        <dbReference type="EMBL" id="CDR41283.1"/>
    </source>
</evidence>
<name>A0A061B0V4_RHOTO</name>
<feature type="domain" description="Vacuolar sorting protein Vps3844 C-terminal" evidence="4">
    <location>
        <begin position="366"/>
        <end position="459"/>
    </location>
</feature>
<keyword evidence="2" id="KW-0812">Transmembrane</keyword>
<feature type="signal peptide" evidence="3">
    <location>
        <begin position="1"/>
        <end position="20"/>
    </location>
</feature>
<dbReference type="EMBL" id="LK052941">
    <property type="protein sequence ID" value="CDR41283.1"/>
    <property type="molecule type" value="Genomic_DNA"/>
</dbReference>
<dbReference type="PANTHER" id="PTHR36853:SF1">
    <property type="entry name" value="DUF3844 DOMAIN-CONTAINING PROTEIN"/>
    <property type="match status" value="1"/>
</dbReference>
<keyword evidence="2" id="KW-1133">Transmembrane helix</keyword>
<keyword evidence="2" id="KW-0472">Membrane</keyword>
<feature type="region of interest" description="Disordered" evidence="1">
    <location>
        <begin position="320"/>
        <end position="357"/>
    </location>
</feature>
<sequence>MRATSCALLGLTLSATTALAANPLLLVSPSPASSSSHHDPSPLTPPQTNALVAHLLGVSRHTAAPAHRGANDQLAFLHGGDDAAPDDGSKVVVVLECGKGNCEDALPASLSPSSPSVSSYTLPSLPTHSYTSLLALHLSRLARSHAAPVEGLQEFVDSAVKGVRGWQGWVEEELGGLIGWEMPKRPITLPVEPSSPSSNLLTSLDFLSTEPSAKELVEELKKLVEVADAHERGKRADGNEVVVVHLKGLKSLSAHHSPSSPTYTQASALLSHTLRAFLSTLSPRTTLALTLPDPSKGGVVWLRKREGWLKRFLEDERRGRRYGSLGSSSGGSHQGGLKKRSVFSPRQEDGGKSSNETLLVPSSHTCFPTLSAAKNATASCLGHGTPVKGFTTRALGEGEECWVCKCEKGWSGQGCEKEDRSSPFALLFLTTLALLVLIILSVSLLARIGSAPLPGTLGAVGGGGEGRLKRD</sequence>
<dbReference type="GO" id="GO:0005783">
    <property type="term" value="C:endoplasmic reticulum"/>
    <property type="evidence" value="ECO:0007669"/>
    <property type="project" value="TreeGrafter"/>
</dbReference>
<evidence type="ECO:0000256" key="2">
    <source>
        <dbReference type="SAM" id="Phobius"/>
    </source>
</evidence>
<feature type="transmembrane region" description="Helical" evidence="2">
    <location>
        <begin position="424"/>
        <end position="446"/>
    </location>
</feature>
<protein>
    <submittedName>
        <fullName evidence="5">RHTO0S06e00298g1_1</fullName>
    </submittedName>
</protein>
<feature type="region of interest" description="Disordered" evidence="1">
    <location>
        <begin position="29"/>
        <end position="48"/>
    </location>
</feature>
<dbReference type="OrthoDB" id="5583277at2759"/>
<accession>A0A061B0V4</accession>
<evidence type="ECO:0000256" key="1">
    <source>
        <dbReference type="SAM" id="MobiDB-lite"/>
    </source>
</evidence>
<reference evidence="5" key="1">
    <citation type="journal article" date="2014" name="Genome Announc.">
        <title>Draft genome sequence of Rhodosporidium toruloides CECT1137, an oleaginous yeast of biotechnological interest.</title>
        <authorList>
            <person name="Morin N."/>
            <person name="Calcas X."/>
            <person name="Devillers H."/>
            <person name="Durrens P."/>
            <person name="Sherman D.J."/>
            <person name="Nicaud J.-M."/>
            <person name="Neuveglise C."/>
        </authorList>
    </citation>
    <scope>NUCLEOTIDE SEQUENCE</scope>
    <source>
        <strain evidence="5">CECT1137</strain>
    </source>
</reference>
<dbReference type="InterPro" id="IPR053065">
    <property type="entry name" value="Archenteron_Induction-Rel"/>
</dbReference>
<keyword evidence="3" id="KW-0732">Signal</keyword>
<proteinExistence type="predicted"/>
<evidence type="ECO:0000259" key="4">
    <source>
        <dbReference type="Pfam" id="PF12955"/>
    </source>
</evidence>
<organism evidence="5">
    <name type="scientific">Rhodotorula toruloides</name>
    <name type="common">Yeast</name>
    <name type="synonym">Rhodosporidium toruloides</name>
    <dbReference type="NCBI Taxonomy" id="5286"/>
    <lineage>
        <taxon>Eukaryota</taxon>
        <taxon>Fungi</taxon>
        <taxon>Dikarya</taxon>
        <taxon>Basidiomycota</taxon>
        <taxon>Pucciniomycotina</taxon>
        <taxon>Microbotryomycetes</taxon>
        <taxon>Sporidiobolales</taxon>
        <taxon>Sporidiobolaceae</taxon>
        <taxon>Rhodotorula</taxon>
    </lineage>
</organism>
<dbReference type="PANTHER" id="PTHR36853">
    <property type="entry name" value="EXPRESSED PROTEIN"/>
    <property type="match status" value="1"/>
</dbReference>